<dbReference type="AlphaFoldDB" id="A0A9P5VGJ8"/>
<evidence type="ECO:0000313" key="3">
    <source>
        <dbReference type="Proteomes" id="UP000696485"/>
    </source>
</evidence>
<gene>
    <name evidence="2" type="ORF">BG006_002838</name>
</gene>
<evidence type="ECO:0000313" key="2">
    <source>
        <dbReference type="EMBL" id="KAF9320247.1"/>
    </source>
</evidence>
<sequence>EKYVQENITIYNRNRPLENYWIPLRLSFGNVSNFQLSSGYKSSYAFGMIEQHVVNFLSDFNSHAVLVTMASCFSATTTASGTGPGAVIPPPGLGVGLGVGTGYGALAVVGLGPDRSLSNGLAGFGVSSSSSSSPPTTSAGSVAGMLGLGRAPTVYHHQQHSHHSTPPPHHHTHSPSHHPHYQSAEAQEQQRKLIDLEFQYHYVVDQLVYYSTIKTGENFFQLASLLFCTLLGNRIFQIWSPAYLRDPRVAVHGGTGASSSSSNGAGATNASGTAHAVGNGSGTSSVSGANGGGGGGIEDELMENRVLQTGANGFTMLHTHNNNNSAHGGRQNESGEEPIRVWPTSLRKWVEALDYFVSFFPYHTRQLETLKTLHHSLISS</sequence>
<dbReference type="EMBL" id="JAAAUY010001707">
    <property type="protein sequence ID" value="KAF9320247.1"/>
    <property type="molecule type" value="Genomic_DNA"/>
</dbReference>
<evidence type="ECO:0000256" key="1">
    <source>
        <dbReference type="SAM" id="MobiDB-lite"/>
    </source>
</evidence>
<feature type="region of interest" description="Disordered" evidence="1">
    <location>
        <begin position="154"/>
        <end position="188"/>
    </location>
</feature>
<organism evidence="2 3">
    <name type="scientific">Podila minutissima</name>
    <dbReference type="NCBI Taxonomy" id="64525"/>
    <lineage>
        <taxon>Eukaryota</taxon>
        <taxon>Fungi</taxon>
        <taxon>Fungi incertae sedis</taxon>
        <taxon>Mucoromycota</taxon>
        <taxon>Mortierellomycotina</taxon>
        <taxon>Mortierellomycetes</taxon>
        <taxon>Mortierellales</taxon>
        <taxon>Mortierellaceae</taxon>
        <taxon>Podila</taxon>
    </lineage>
</organism>
<dbReference type="PANTHER" id="PTHR39211">
    <property type="entry name" value="CHROMOSOME 7, WHOLE GENOME SHOTGUN SEQUENCE"/>
    <property type="match status" value="1"/>
</dbReference>
<accession>A0A9P5VGJ8</accession>
<feature type="non-terminal residue" evidence="2">
    <location>
        <position position="1"/>
    </location>
</feature>
<protein>
    <submittedName>
        <fullName evidence="2">Uncharacterized protein</fullName>
    </submittedName>
</protein>
<name>A0A9P5VGJ8_9FUNG</name>
<reference evidence="2" key="1">
    <citation type="journal article" date="2020" name="Fungal Divers.">
        <title>Resolving the Mortierellaceae phylogeny through synthesis of multi-gene phylogenetics and phylogenomics.</title>
        <authorList>
            <person name="Vandepol N."/>
            <person name="Liber J."/>
            <person name="Desiro A."/>
            <person name="Na H."/>
            <person name="Kennedy M."/>
            <person name="Barry K."/>
            <person name="Grigoriev I.V."/>
            <person name="Miller A.N."/>
            <person name="O'Donnell K."/>
            <person name="Stajich J.E."/>
            <person name="Bonito G."/>
        </authorList>
    </citation>
    <scope>NUCLEOTIDE SEQUENCE</scope>
    <source>
        <strain evidence="2">NVP1</strain>
    </source>
</reference>
<proteinExistence type="predicted"/>
<feature type="region of interest" description="Disordered" evidence="1">
    <location>
        <begin position="252"/>
        <end position="299"/>
    </location>
</feature>
<dbReference type="Proteomes" id="UP000696485">
    <property type="component" value="Unassembled WGS sequence"/>
</dbReference>
<dbReference type="PANTHER" id="PTHR39211:SF1">
    <property type="entry name" value="ABNORMAL SPINDLE-LIKE MICROCEPHALY-ASSOCIATED PROTEIN ASH DOMAIN-CONTAINING PROTEIN"/>
    <property type="match status" value="1"/>
</dbReference>
<keyword evidence="3" id="KW-1185">Reference proteome</keyword>
<feature type="compositionally biased region" description="Low complexity" evidence="1">
    <location>
        <begin position="257"/>
        <end position="288"/>
    </location>
</feature>
<comment type="caution">
    <text evidence="2">The sequence shown here is derived from an EMBL/GenBank/DDBJ whole genome shotgun (WGS) entry which is preliminary data.</text>
</comment>
<feature type="compositionally biased region" description="Basic residues" evidence="1">
    <location>
        <begin position="157"/>
        <end position="180"/>
    </location>
</feature>